<feature type="transmembrane region" description="Helical" evidence="1">
    <location>
        <begin position="81"/>
        <end position="98"/>
    </location>
</feature>
<dbReference type="EMBL" id="JBBWWQ010000006">
    <property type="protein sequence ID" value="KAK8945236.1"/>
    <property type="molecule type" value="Genomic_DNA"/>
</dbReference>
<gene>
    <name evidence="2" type="ORF">KSP39_PZI008381</name>
</gene>
<protein>
    <submittedName>
        <fullName evidence="2">Uncharacterized protein</fullName>
    </submittedName>
</protein>
<sequence>MSSKSERLRSRAWRGAKILFFVANMLASLLFVCAPPLLVVVLDLLLPSALLAASGDGQTCSVQALASQFRNYRYRTSLVDLPLLSATRSILILWFYLWCGGQGAYLVMATICASGSAGFVSMKAISMVGVRETPVKRQLLSFGEKEGPAVEALFLSSLALAAAHVAAAYRTSFQERRKLLVCKIDIEAV</sequence>
<keyword evidence="1" id="KW-1133">Transmembrane helix</keyword>
<evidence type="ECO:0000256" key="1">
    <source>
        <dbReference type="SAM" id="Phobius"/>
    </source>
</evidence>
<reference evidence="2 3" key="1">
    <citation type="journal article" date="2022" name="Nat. Plants">
        <title>Genomes of leafy and leafless Platanthera orchids illuminate the evolution of mycoheterotrophy.</title>
        <authorList>
            <person name="Li M.H."/>
            <person name="Liu K.W."/>
            <person name="Li Z."/>
            <person name="Lu H.C."/>
            <person name="Ye Q.L."/>
            <person name="Zhang D."/>
            <person name="Wang J.Y."/>
            <person name="Li Y.F."/>
            <person name="Zhong Z.M."/>
            <person name="Liu X."/>
            <person name="Yu X."/>
            <person name="Liu D.K."/>
            <person name="Tu X.D."/>
            <person name="Liu B."/>
            <person name="Hao Y."/>
            <person name="Liao X.Y."/>
            <person name="Jiang Y.T."/>
            <person name="Sun W.H."/>
            <person name="Chen J."/>
            <person name="Chen Y.Q."/>
            <person name="Ai Y."/>
            <person name="Zhai J.W."/>
            <person name="Wu S.S."/>
            <person name="Zhou Z."/>
            <person name="Hsiao Y.Y."/>
            <person name="Wu W.L."/>
            <person name="Chen Y.Y."/>
            <person name="Lin Y.F."/>
            <person name="Hsu J.L."/>
            <person name="Li C.Y."/>
            <person name="Wang Z.W."/>
            <person name="Zhao X."/>
            <person name="Zhong W.Y."/>
            <person name="Ma X.K."/>
            <person name="Ma L."/>
            <person name="Huang J."/>
            <person name="Chen G.Z."/>
            <person name="Huang M.Z."/>
            <person name="Huang L."/>
            <person name="Peng D.H."/>
            <person name="Luo Y.B."/>
            <person name="Zou S.Q."/>
            <person name="Chen S.P."/>
            <person name="Lan S."/>
            <person name="Tsai W.C."/>
            <person name="Van de Peer Y."/>
            <person name="Liu Z.J."/>
        </authorList>
    </citation>
    <scope>NUCLEOTIDE SEQUENCE [LARGE SCALE GENOMIC DNA]</scope>
    <source>
        <strain evidence="2">Lor287</strain>
    </source>
</reference>
<feature type="transmembrane region" description="Helical" evidence="1">
    <location>
        <begin position="105"/>
        <end position="129"/>
    </location>
</feature>
<organism evidence="2 3">
    <name type="scientific">Platanthera zijinensis</name>
    <dbReference type="NCBI Taxonomy" id="2320716"/>
    <lineage>
        <taxon>Eukaryota</taxon>
        <taxon>Viridiplantae</taxon>
        <taxon>Streptophyta</taxon>
        <taxon>Embryophyta</taxon>
        <taxon>Tracheophyta</taxon>
        <taxon>Spermatophyta</taxon>
        <taxon>Magnoliopsida</taxon>
        <taxon>Liliopsida</taxon>
        <taxon>Asparagales</taxon>
        <taxon>Orchidaceae</taxon>
        <taxon>Orchidoideae</taxon>
        <taxon>Orchideae</taxon>
        <taxon>Orchidinae</taxon>
        <taxon>Platanthera</taxon>
    </lineage>
</organism>
<feature type="transmembrane region" description="Helical" evidence="1">
    <location>
        <begin position="149"/>
        <end position="169"/>
    </location>
</feature>
<evidence type="ECO:0000313" key="3">
    <source>
        <dbReference type="Proteomes" id="UP001418222"/>
    </source>
</evidence>
<proteinExistence type="predicted"/>
<evidence type="ECO:0000313" key="2">
    <source>
        <dbReference type="EMBL" id="KAK8945236.1"/>
    </source>
</evidence>
<feature type="transmembrane region" description="Helical" evidence="1">
    <location>
        <begin position="21"/>
        <end position="42"/>
    </location>
</feature>
<dbReference type="PANTHER" id="PTHR34953">
    <property type="entry name" value="ALPHA/BETA HYDROLASE RELATED PROTEIN"/>
    <property type="match status" value="1"/>
</dbReference>
<accession>A0AAP0BPY0</accession>
<keyword evidence="1" id="KW-0812">Transmembrane</keyword>
<dbReference type="PANTHER" id="PTHR34953:SF1">
    <property type="entry name" value="ALPHA_BETA HYDROLASE RELATED PROTEIN"/>
    <property type="match status" value="1"/>
</dbReference>
<comment type="caution">
    <text evidence="2">The sequence shown here is derived from an EMBL/GenBank/DDBJ whole genome shotgun (WGS) entry which is preliminary data.</text>
</comment>
<dbReference type="Proteomes" id="UP001418222">
    <property type="component" value="Unassembled WGS sequence"/>
</dbReference>
<dbReference type="AlphaFoldDB" id="A0AAP0BPY0"/>
<keyword evidence="3" id="KW-1185">Reference proteome</keyword>
<name>A0AAP0BPY0_9ASPA</name>
<keyword evidence="1" id="KW-0472">Membrane</keyword>